<dbReference type="Proteomes" id="UP000621799">
    <property type="component" value="Unassembled WGS sequence"/>
</dbReference>
<evidence type="ECO:0000256" key="1">
    <source>
        <dbReference type="ARBA" id="ARBA00008725"/>
    </source>
</evidence>
<keyword evidence="2 4" id="KW-0813">Transport</keyword>
<dbReference type="SUPFAM" id="SSF53850">
    <property type="entry name" value="Periplasmic binding protein-like II"/>
    <property type="match status" value="1"/>
</dbReference>
<evidence type="ECO:0000256" key="4">
    <source>
        <dbReference type="RuleBase" id="RU367119"/>
    </source>
</evidence>
<proteinExistence type="inferred from homology"/>
<dbReference type="InterPro" id="IPR024370">
    <property type="entry name" value="PBP_domain"/>
</dbReference>
<feature type="chain" id="PRO_5038170630" description="Phosphate-binding protein" evidence="4">
    <location>
        <begin position="26"/>
        <end position="352"/>
    </location>
</feature>
<evidence type="ECO:0000256" key="3">
    <source>
        <dbReference type="ARBA" id="ARBA00022729"/>
    </source>
</evidence>
<dbReference type="InterPro" id="IPR050811">
    <property type="entry name" value="Phosphate_ABC_transporter"/>
</dbReference>
<gene>
    <name evidence="7" type="ORF">IQ235_01240</name>
</gene>
<feature type="signal peptide" evidence="4">
    <location>
        <begin position="1"/>
        <end position="25"/>
    </location>
</feature>
<comment type="function">
    <text evidence="4">Involved in the system for phosphate transport across the cytoplasmic membrane.</text>
</comment>
<feature type="region of interest" description="Disordered" evidence="5">
    <location>
        <begin position="30"/>
        <end position="53"/>
    </location>
</feature>
<dbReference type="RefSeq" id="WP_264319684.1">
    <property type="nucleotide sequence ID" value="NZ_JADEXN010000009.1"/>
</dbReference>
<dbReference type="Gene3D" id="3.40.190.10">
    <property type="entry name" value="Periplasmic binding protein-like II"/>
    <property type="match status" value="2"/>
</dbReference>
<protein>
    <recommendedName>
        <fullName evidence="4">Phosphate-binding protein</fullName>
    </recommendedName>
</protein>
<feature type="domain" description="PBP" evidence="6">
    <location>
        <begin position="47"/>
        <end position="301"/>
    </location>
</feature>
<comment type="similarity">
    <text evidence="1 4">Belongs to the PstS family.</text>
</comment>
<dbReference type="AlphaFoldDB" id="A0A928VXD6"/>
<dbReference type="EMBL" id="JADEXN010000009">
    <property type="protein sequence ID" value="MBE9039420.1"/>
    <property type="molecule type" value="Genomic_DNA"/>
</dbReference>
<dbReference type="GO" id="GO:0042301">
    <property type="term" value="F:phosphate ion binding"/>
    <property type="evidence" value="ECO:0007669"/>
    <property type="project" value="UniProtKB-UniRule"/>
</dbReference>
<evidence type="ECO:0000259" key="6">
    <source>
        <dbReference type="Pfam" id="PF12849"/>
    </source>
</evidence>
<keyword evidence="4" id="KW-0592">Phosphate transport</keyword>
<name>A0A928VXD6_9CYAN</name>
<evidence type="ECO:0000256" key="5">
    <source>
        <dbReference type="SAM" id="MobiDB-lite"/>
    </source>
</evidence>
<feature type="compositionally biased region" description="Low complexity" evidence="5">
    <location>
        <begin position="34"/>
        <end position="48"/>
    </location>
</feature>
<dbReference type="PANTHER" id="PTHR30570">
    <property type="entry name" value="PERIPLASMIC PHOSPHATE BINDING COMPONENT OF PHOSPHATE ABC TRANSPORTER"/>
    <property type="match status" value="1"/>
</dbReference>
<dbReference type="GO" id="GO:0006817">
    <property type="term" value="P:phosphate ion transport"/>
    <property type="evidence" value="ECO:0007669"/>
    <property type="project" value="UniProtKB-UniRule"/>
</dbReference>
<comment type="caution">
    <text evidence="7">The sequence shown here is derived from an EMBL/GenBank/DDBJ whole genome shotgun (WGS) entry which is preliminary data.</text>
</comment>
<accession>A0A928VXD6</accession>
<evidence type="ECO:0000313" key="8">
    <source>
        <dbReference type="Proteomes" id="UP000621799"/>
    </source>
</evidence>
<reference evidence="7" key="1">
    <citation type="submission" date="2020-10" db="EMBL/GenBank/DDBJ databases">
        <authorList>
            <person name="Castelo-Branco R."/>
            <person name="Eusebio N."/>
            <person name="Adriana R."/>
            <person name="Vieira A."/>
            <person name="Brugerolle De Fraissinette N."/>
            <person name="Rezende De Castro R."/>
            <person name="Schneider M.P."/>
            <person name="Vasconcelos V."/>
            <person name="Leao P.N."/>
        </authorList>
    </citation>
    <scope>NUCLEOTIDE SEQUENCE</scope>
    <source>
        <strain evidence="7">LEGE 11467</strain>
    </source>
</reference>
<dbReference type="Pfam" id="PF12849">
    <property type="entry name" value="PBP_like_2"/>
    <property type="match status" value="1"/>
</dbReference>
<keyword evidence="3 4" id="KW-0732">Signal</keyword>
<dbReference type="NCBIfam" id="TIGR02136">
    <property type="entry name" value="ptsS_2"/>
    <property type="match status" value="1"/>
</dbReference>
<dbReference type="PANTHER" id="PTHR30570:SF1">
    <property type="entry name" value="PHOSPHATE-BINDING PROTEIN PSTS"/>
    <property type="match status" value="1"/>
</dbReference>
<dbReference type="CDD" id="cd13654">
    <property type="entry name" value="PBP2_phosphate_like_2"/>
    <property type="match status" value="1"/>
</dbReference>
<sequence length="352" mass="37387">MIFNMKVKRLTLCGLAGVLATLTLAACSGGGGETSTSETTDASSEAASRSGGVDVQIDGSSTVFPISEAMAEEYQNDSGKRVTVGVSGSGGGFKKFCAGETDISNASRPIKESEVELCAENGIEYVEIPVAFDGVSVVVNQANDWATCLKPEELAMMWEPTAEGQITNWSQIRAEFPDVELGLYGPGTDSGTYDYFTDATTGEEGESRGDYTASEDDNVIVQGVQAEDGALGFFGYAYYEENKDTLKVVEIENSAGECVAPSSEVISDGSYNPLSRPIFFYVSKSALESNPAVKEFAEYQIDSANEELITEVGYVPLPDDILTKVQERLDTAKTGSIFEGGSSVGVKLSDKL</sequence>
<dbReference type="PROSITE" id="PS51257">
    <property type="entry name" value="PROKAR_LIPOPROTEIN"/>
    <property type="match status" value="1"/>
</dbReference>
<dbReference type="FunFam" id="3.40.190.10:FF:000055">
    <property type="entry name" value="Phosphate ABC transporter, phosphate-binding protein"/>
    <property type="match status" value="1"/>
</dbReference>
<evidence type="ECO:0000256" key="2">
    <source>
        <dbReference type="ARBA" id="ARBA00022448"/>
    </source>
</evidence>
<dbReference type="InterPro" id="IPR011862">
    <property type="entry name" value="Phos-bd"/>
</dbReference>
<organism evidence="7 8">
    <name type="scientific">Zarconia navalis LEGE 11467</name>
    <dbReference type="NCBI Taxonomy" id="1828826"/>
    <lineage>
        <taxon>Bacteria</taxon>
        <taxon>Bacillati</taxon>
        <taxon>Cyanobacteriota</taxon>
        <taxon>Cyanophyceae</taxon>
        <taxon>Oscillatoriophycideae</taxon>
        <taxon>Oscillatoriales</taxon>
        <taxon>Oscillatoriales incertae sedis</taxon>
        <taxon>Zarconia</taxon>
        <taxon>Zarconia navalis</taxon>
    </lineage>
</organism>
<evidence type="ECO:0000313" key="7">
    <source>
        <dbReference type="EMBL" id="MBE9039420.1"/>
    </source>
</evidence>
<keyword evidence="8" id="KW-1185">Reference proteome</keyword>